<evidence type="ECO:0000313" key="2">
    <source>
        <dbReference type="Proteomes" id="UP001642484"/>
    </source>
</evidence>
<dbReference type="EMBL" id="CAXAMN010028040">
    <property type="protein sequence ID" value="CAK9114840.1"/>
    <property type="molecule type" value="Genomic_DNA"/>
</dbReference>
<sequence length="249" mass="26403">MGGGFSHFLVYASSALAEQSTPAFLQIDDRRAIASSVSFDDFDLDLGELGGTLSWVPAFDVHLITMFNVYLATDAFGADREMKLSSSSSSVAIVPDTPLRSFTHLLIYAASSLVEQSTPGALLLADTSATAENLSLPDFDLDEKDLGGTLAWDEPLDTTKAMGGLVVSTHVAIYTLSTLVEQTTPAMLEIVNAIASVSGTSFVDKVDNVSFPDEDLDRGDLGGILEWSPPLDISQAKATRSDRTVCVAA</sequence>
<proteinExistence type="predicted"/>
<keyword evidence="2" id="KW-1185">Reference proteome</keyword>
<dbReference type="Proteomes" id="UP001642484">
    <property type="component" value="Unassembled WGS sequence"/>
</dbReference>
<organism evidence="1 2">
    <name type="scientific">Durusdinium trenchii</name>
    <dbReference type="NCBI Taxonomy" id="1381693"/>
    <lineage>
        <taxon>Eukaryota</taxon>
        <taxon>Sar</taxon>
        <taxon>Alveolata</taxon>
        <taxon>Dinophyceae</taxon>
        <taxon>Suessiales</taxon>
        <taxon>Symbiodiniaceae</taxon>
        <taxon>Durusdinium</taxon>
    </lineage>
</organism>
<name>A0ABP0SRN5_9DINO</name>
<accession>A0ABP0SRN5</accession>
<reference evidence="1 2" key="1">
    <citation type="submission" date="2024-02" db="EMBL/GenBank/DDBJ databases">
        <authorList>
            <person name="Chen Y."/>
            <person name="Shah S."/>
            <person name="Dougan E. K."/>
            <person name="Thang M."/>
            <person name="Chan C."/>
        </authorList>
    </citation>
    <scope>NUCLEOTIDE SEQUENCE [LARGE SCALE GENOMIC DNA]</scope>
</reference>
<gene>
    <name evidence="1" type="ORF">CCMP2556_LOCUS53095</name>
</gene>
<protein>
    <submittedName>
        <fullName evidence="1">Uncharacterized protein</fullName>
    </submittedName>
</protein>
<evidence type="ECO:0000313" key="1">
    <source>
        <dbReference type="EMBL" id="CAK9114840.1"/>
    </source>
</evidence>
<comment type="caution">
    <text evidence="1">The sequence shown here is derived from an EMBL/GenBank/DDBJ whole genome shotgun (WGS) entry which is preliminary data.</text>
</comment>